<evidence type="ECO:0000256" key="3">
    <source>
        <dbReference type="SAM" id="SignalP"/>
    </source>
</evidence>
<comment type="similarity">
    <text evidence="1">Belongs to the leucine-binding protein family.</text>
</comment>
<feature type="chain" id="PRO_5002189868" evidence="3">
    <location>
        <begin position="31"/>
        <end position="412"/>
    </location>
</feature>
<dbReference type="Proteomes" id="UP000007564">
    <property type="component" value="Chromosome"/>
</dbReference>
<dbReference type="InterPro" id="IPR006311">
    <property type="entry name" value="TAT_signal"/>
</dbReference>
<dbReference type="Gene3D" id="3.40.50.2300">
    <property type="match status" value="2"/>
</dbReference>
<name>A0A0C6P278_BORBO</name>
<dbReference type="PROSITE" id="PS51318">
    <property type="entry name" value="TAT"/>
    <property type="match status" value="1"/>
</dbReference>
<dbReference type="Pfam" id="PF13458">
    <property type="entry name" value="Peripla_BP_6"/>
    <property type="match status" value="1"/>
</dbReference>
<dbReference type="PANTHER" id="PTHR30483">
    <property type="entry name" value="LEUCINE-SPECIFIC-BINDING PROTEIN"/>
    <property type="match status" value="1"/>
</dbReference>
<evidence type="ECO:0000313" key="6">
    <source>
        <dbReference type="Proteomes" id="UP000007564"/>
    </source>
</evidence>
<dbReference type="OrthoDB" id="5289062at2"/>
<dbReference type="InterPro" id="IPR028081">
    <property type="entry name" value="Leu-bd"/>
</dbReference>
<dbReference type="InterPro" id="IPR051010">
    <property type="entry name" value="BCAA_transport"/>
</dbReference>
<keyword evidence="2 3" id="KW-0732">Signal</keyword>
<proteinExistence type="inferred from homology"/>
<evidence type="ECO:0000256" key="2">
    <source>
        <dbReference type="ARBA" id="ARBA00022729"/>
    </source>
</evidence>
<evidence type="ECO:0000313" key="5">
    <source>
        <dbReference type="EMBL" id="CCJ53874.1"/>
    </source>
</evidence>
<feature type="signal peptide" evidence="3">
    <location>
        <begin position="1"/>
        <end position="30"/>
    </location>
</feature>
<accession>A0A0C6P278</accession>
<dbReference type="AlphaFoldDB" id="A0A0C6P278"/>
<feature type="domain" description="Leucine-binding protein" evidence="4">
    <location>
        <begin position="36"/>
        <end position="345"/>
    </location>
</feature>
<gene>
    <name evidence="5" type="ORF">BN112_1957</name>
</gene>
<dbReference type="GeneID" id="56479816"/>
<reference evidence="5 6" key="1">
    <citation type="journal article" date="2012" name="BMC Genomics">
        <title>Comparative genomics of the classical Bordetella subspecies: the evolution and exchange of virulence-associated diversity amongst closely related pathogens.</title>
        <authorList>
            <person name="Park J."/>
            <person name="Zhang Y."/>
            <person name="Buboltz A.M."/>
            <person name="Zhang X."/>
            <person name="Schuster S.C."/>
            <person name="Ahuja U."/>
            <person name="Liu M."/>
            <person name="Miller J.F."/>
            <person name="Sebaihia M."/>
            <person name="Bentley S.D."/>
            <person name="Parkhill J."/>
            <person name="Harvill E.T."/>
        </authorList>
    </citation>
    <scope>NUCLEOTIDE SEQUENCE [LARGE SCALE GENOMIC DNA]</scope>
    <source>
        <strain evidence="5 6">253</strain>
    </source>
</reference>
<dbReference type="KEGG" id="bbh:BN112_1957"/>
<dbReference type="HOGENOM" id="CLU_027128_5_0_4"/>
<sequence length="412" mass="43580">MTTSINASRRHFSQAMMALAAMGAAGPVFSQGRPAPFKVGALNSITGAGGTYGPGMLEAIKIGIAEVNAAGGAAGRELKLYAEDDQTRPDAAVLAARKLVDIQHVDAMIGIWSSAVQLATLPITNAAGILSFNTCGAPEIRTEDKRDLVFQFYASNAIIGAAFAAIGQRLGYKRAAVLGYNNATMSAQANHFKAAWEKKGNQIVSSAIYEPNQATYRTEVEKAVAAKPDVIVLSSYTPDATILLKEWYQTGYECKFIMPGYSATPALIKALGPDVMRNIVSTANVPASDNQAYKAFVEKFQAVTKSPPEMFAAAAYDMVITLALAIEAAGPDAKPADLSALVRQVSNPPGQKVSSFVQGRDLLRQKAKIDFDGASSSLDFDANGDTVPDFGIYEFDGKAFALKDVVPGATLM</sequence>
<evidence type="ECO:0000259" key="4">
    <source>
        <dbReference type="Pfam" id="PF13458"/>
    </source>
</evidence>
<dbReference type="CDD" id="cd06346">
    <property type="entry name" value="PBP1_ABC_ligand_binding-like"/>
    <property type="match status" value="1"/>
</dbReference>
<dbReference type="PANTHER" id="PTHR30483:SF6">
    <property type="entry name" value="PERIPLASMIC BINDING PROTEIN OF ABC TRANSPORTER FOR NATURAL AMINO ACIDS"/>
    <property type="match status" value="1"/>
</dbReference>
<organism evidence="5 6">
    <name type="scientific">Bordetella bronchiseptica 253</name>
    <dbReference type="NCBI Taxonomy" id="568707"/>
    <lineage>
        <taxon>Bacteria</taxon>
        <taxon>Pseudomonadati</taxon>
        <taxon>Pseudomonadota</taxon>
        <taxon>Betaproteobacteria</taxon>
        <taxon>Burkholderiales</taxon>
        <taxon>Alcaligenaceae</taxon>
        <taxon>Bordetella</taxon>
    </lineage>
</organism>
<evidence type="ECO:0000256" key="1">
    <source>
        <dbReference type="ARBA" id="ARBA00010062"/>
    </source>
</evidence>
<dbReference type="SUPFAM" id="SSF53822">
    <property type="entry name" value="Periplasmic binding protein-like I"/>
    <property type="match status" value="1"/>
</dbReference>
<dbReference type="RefSeq" id="WP_003809693.1">
    <property type="nucleotide sequence ID" value="NC_019382.1"/>
</dbReference>
<dbReference type="EMBL" id="HE965806">
    <property type="protein sequence ID" value="CCJ53874.1"/>
    <property type="molecule type" value="Genomic_DNA"/>
</dbReference>
<dbReference type="InterPro" id="IPR028082">
    <property type="entry name" value="Peripla_BP_I"/>
</dbReference>
<protein>
    <submittedName>
        <fullName evidence="5">Putative ABC transport system, solute-binding protein</fullName>
    </submittedName>
</protein>